<dbReference type="Proteomes" id="UP000184356">
    <property type="component" value="Unassembled WGS sequence"/>
</dbReference>
<evidence type="ECO:0000256" key="1">
    <source>
        <dbReference type="ARBA" id="ARBA00022723"/>
    </source>
</evidence>
<proteinExistence type="predicted"/>
<dbReference type="SMART" id="SM00906">
    <property type="entry name" value="Fungal_trans"/>
    <property type="match status" value="1"/>
</dbReference>
<evidence type="ECO:0000256" key="3">
    <source>
        <dbReference type="ARBA" id="ARBA00023015"/>
    </source>
</evidence>
<dbReference type="CDD" id="cd00067">
    <property type="entry name" value="GAL4"/>
    <property type="match status" value="1"/>
</dbReference>
<dbReference type="GO" id="GO:0001228">
    <property type="term" value="F:DNA-binding transcription activator activity, RNA polymerase II-specific"/>
    <property type="evidence" value="ECO:0007669"/>
    <property type="project" value="TreeGrafter"/>
</dbReference>
<dbReference type="PANTHER" id="PTHR31944">
    <property type="entry name" value="HEME-RESPONSIVE ZINC FINGER TRANSCRIPTION FACTOR HAP1"/>
    <property type="match status" value="1"/>
</dbReference>
<dbReference type="GO" id="GO:0000978">
    <property type="term" value="F:RNA polymerase II cis-regulatory region sequence-specific DNA binding"/>
    <property type="evidence" value="ECO:0007669"/>
    <property type="project" value="TreeGrafter"/>
</dbReference>
<dbReference type="GO" id="GO:0005634">
    <property type="term" value="C:nucleus"/>
    <property type="evidence" value="ECO:0007669"/>
    <property type="project" value="TreeGrafter"/>
</dbReference>
<dbReference type="VEuPathDB" id="FungiDB:ASPSYDRAFT_77605"/>
<name>A0A1L9TQ76_9EURO</name>
<feature type="compositionally biased region" description="Polar residues" evidence="7">
    <location>
        <begin position="711"/>
        <end position="737"/>
    </location>
</feature>
<keyword evidence="5" id="KW-0804">Transcription</keyword>
<dbReference type="RefSeq" id="XP_040705259.1">
    <property type="nucleotide sequence ID" value="XM_040850900.1"/>
</dbReference>
<gene>
    <name evidence="9" type="ORF">ASPSYDRAFT_77605</name>
</gene>
<dbReference type="GO" id="GO:0006351">
    <property type="term" value="P:DNA-templated transcription"/>
    <property type="evidence" value="ECO:0007669"/>
    <property type="project" value="InterPro"/>
</dbReference>
<keyword evidence="4" id="KW-0238">DNA-binding</keyword>
<reference evidence="10" key="1">
    <citation type="journal article" date="2017" name="Genome Biol.">
        <title>Comparative genomics reveals high biological diversity and specific adaptations in the industrially and medically important fungal genus Aspergillus.</title>
        <authorList>
            <person name="de Vries R.P."/>
            <person name="Riley R."/>
            <person name="Wiebenga A."/>
            <person name="Aguilar-Osorio G."/>
            <person name="Amillis S."/>
            <person name="Uchima C.A."/>
            <person name="Anderluh G."/>
            <person name="Asadollahi M."/>
            <person name="Askin M."/>
            <person name="Barry K."/>
            <person name="Battaglia E."/>
            <person name="Bayram O."/>
            <person name="Benocci T."/>
            <person name="Braus-Stromeyer S.A."/>
            <person name="Caldana C."/>
            <person name="Canovas D."/>
            <person name="Cerqueira G.C."/>
            <person name="Chen F."/>
            <person name="Chen W."/>
            <person name="Choi C."/>
            <person name="Clum A."/>
            <person name="Dos Santos R.A."/>
            <person name="Damasio A.R."/>
            <person name="Diallinas G."/>
            <person name="Emri T."/>
            <person name="Fekete E."/>
            <person name="Flipphi M."/>
            <person name="Freyberg S."/>
            <person name="Gallo A."/>
            <person name="Gournas C."/>
            <person name="Habgood R."/>
            <person name="Hainaut M."/>
            <person name="Harispe M.L."/>
            <person name="Henrissat B."/>
            <person name="Hilden K.S."/>
            <person name="Hope R."/>
            <person name="Hossain A."/>
            <person name="Karabika E."/>
            <person name="Karaffa L."/>
            <person name="Karanyi Z."/>
            <person name="Krasevec N."/>
            <person name="Kuo A."/>
            <person name="Kusch H."/>
            <person name="LaButti K."/>
            <person name="Lagendijk E.L."/>
            <person name="Lapidus A."/>
            <person name="Levasseur A."/>
            <person name="Lindquist E."/>
            <person name="Lipzen A."/>
            <person name="Logrieco A.F."/>
            <person name="MacCabe A."/>
            <person name="Maekelae M.R."/>
            <person name="Malavazi I."/>
            <person name="Melin P."/>
            <person name="Meyer V."/>
            <person name="Mielnichuk N."/>
            <person name="Miskei M."/>
            <person name="Molnar A.P."/>
            <person name="Mule G."/>
            <person name="Ngan C.Y."/>
            <person name="Orejas M."/>
            <person name="Orosz E."/>
            <person name="Ouedraogo J.P."/>
            <person name="Overkamp K.M."/>
            <person name="Park H.-S."/>
            <person name="Perrone G."/>
            <person name="Piumi F."/>
            <person name="Punt P.J."/>
            <person name="Ram A.F."/>
            <person name="Ramon A."/>
            <person name="Rauscher S."/>
            <person name="Record E."/>
            <person name="Riano-Pachon D.M."/>
            <person name="Robert V."/>
            <person name="Roehrig J."/>
            <person name="Ruller R."/>
            <person name="Salamov A."/>
            <person name="Salih N.S."/>
            <person name="Samson R.A."/>
            <person name="Sandor E."/>
            <person name="Sanguinetti M."/>
            <person name="Schuetze T."/>
            <person name="Sepcic K."/>
            <person name="Shelest E."/>
            <person name="Sherlock G."/>
            <person name="Sophianopoulou V."/>
            <person name="Squina F.M."/>
            <person name="Sun H."/>
            <person name="Susca A."/>
            <person name="Todd R.B."/>
            <person name="Tsang A."/>
            <person name="Unkles S.E."/>
            <person name="van de Wiele N."/>
            <person name="van Rossen-Uffink D."/>
            <person name="Oliveira J.V."/>
            <person name="Vesth T.C."/>
            <person name="Visser J."/>
            <person name="Yu J.-H."/>
            <person name="Zhou M."/>
            <person name="Andersen M.R."/>
            <person name="Archer D.B."/>
            <person name="Baker S.E."/>
            <person name="Benoit I."/>
            <person name="Brakhage A.A."/>
            <person name="Braus G.H."/>
            <person name="Fischer R."/>
            <person name="Frisvad J.C."/>
            <person name="Goldman G.H."/>
            <person name="Houbraken J."/>
            <person name="Oakley B."/>
            <person name="Pocsi I."/>
            <person name="Scazzocchio C."/>
            <person name="Seiboth B."/>
            <person name="vanKuyk P.A."/>
            <person name="Wortman J."/>
            <person name="Dyer P.S."/>
            <person name="Grigoriev I.V."/>
        </authorList>
    </citation>
    <scope>NUCLEOTIDE SEQUENCE [LARGE SCALE GENOMIC DNA]</scope>
    <source>
        <strain evidence="10">CBS 593.65</strain>
    </source>
</reference>
<organism evidence="9 10">
    <name type="scientific">Aspergillus sydowii CBS 593.65</name>
    <dbReference type="NCBI Taxonomy" id="1036612"/>
    <lineage>
        <taxon>Eukaryota</taxon>
        <taxon>Fungi</taxon>
        <taxon>Dikarya</taxon>
        <taxon>Ascomycota</taxon>
        <taxon>Pezizomycotina</taxon>
        <taxon>Eurotiomycetes</taxon>
        <taxon>Eurotiomycetidae</taxon>
        <taxon>Eurotiales</taxon>
        <taxon>Aspergillaceae</taxon>
        <taxon>Aspergillus</taxon>
        <taxon>Aspergillus subgen. Nidulantes</taxon>
    </lineage>
</organism>
<dbReference type="OrthoDB" id="5414787at2759"/>
<dbReference type="PROSITE" id="PS50048">
    <property type="entry name" value="ZN2_CY6_FUNGAL_2"/>
    <property type="match status" value="1"/>
</dbReference>
<keyword evidence="3" id="KW-0805">Transcription regulation</keyword>
<dbReference type="InterPro" id="IPR036864">
    <property type="entry name" value="Zn2-C6_fun-type_DNA-bd_sf"/>
</dbReference>
<evidence type="ECO:0000256" key="4">
    <source>
        <dbReference type="ARBA" id="ARBA00023125"/>
    </source>
</evidence>
<dbReference type="InterPro" id="IPR007219">
    <property type="entry name" value="XnlR_reg_dom"/>
</dbReference>
<dbReference type="GO" id="GO:0008270">
    <property type="term" value="F:zinc ion binding"/>
    <property type="evidence" value="ECO:0007669"/>
    <property type="project" value="InterPro"/>
</dbReference>
<dbReference type="SUPFAM" id="SSF57701">
    <property type="entry name" value="Zn2/Cys6 DNA-binding domain"/>
    <property type="match status" value="1"/>
</dbReference>
<dbReference type="InterPro" id="IPR051430">
    <property type="entry name" value="Fungal_TF_Env_Response"/>
</dbReference>
<feature type="compositionally biased region" description="Low complexity" evidence="7">
    <location>
        <begin position="689"/>
        <end position="710"/>
    </location>
</feature>
<keyword evidence="6" id="KW-0539">Nucleus</keyword>
<protein>
    <recommendedName>
        <fullName evidence="8">Zn(2)-C6 fungal-type domain-containing protein</fullName>
    </recommendedName>
</protein>
<dbReference type="Gene3D" id="4.10.240.10">
    <property type="entry name" value="Zn(2)-C6 fungal-type DNA-binding domain"/>
    <property type="match status" value="1"/>
</dbReference>
<dbReference type="CDD" id="cd12148">
    <property type="entry name" value="fungal_TF_MHR"/>
    <property type="match status" value="1"/>
</dbReference>
<accession>A0A1L9TQ76</accession>
<dbReference type="SMART" id="SM00066">
    <property type="entry name" value="GAL4"/>
    <property type="match status" value="1"/>
</dbReference>
<keyword evidence="2" id="KW-0862">Zinc</keyword>
<sequence>MSSDQGPPGPVDLAQPRKRPRPVISCLRCREKKLKCDRVSPCENCTRAGCAPNCVFLHGTPAASEPKRARSGSAATPEHNAPSGGSHGTGATGFGLIEDLQQRLKRVEEMLNIGSEKAASVTRGLGLPVRTGKVGKRQVADTGRRYPGTLVVKGTRTRYRGQNDRMALIQEFEGAKDLVGACTQDNAIFRVAKEVQFLQRRSMMPVDTPDSQPDLDASVELQQMEHNMPPMEICDKLMEMYTTNFEDAMRVFHIPTLYRQYTDFWSNPDRGSEQYGMFVPQLTVIMAATVALADEEFKKAYPAAVEYLQKPAINLVRSWLSKLSRKQRTELTNLQTETLVLSARHMHLETPEEVWRMTGALVRSAMVMGLHLDLSACTDLSVYQKEVRRRLWLTVVELDLQSSILSGMPITIPDIDFTPLMPLNICDVDYHPDMTELPPAKPLTEWTDTLTHITLGMSLSARIRAMAMVQTPGPNLDLDEAMDQGRRIVECLRQIPHPLRLDPPAVPDEPALKLFNRVRLNLYIRRPLISLYRSIIKKCGATETPPEVWDILLNSSLTVLSYQDYFDPTVSDIDYHNLPGYWQLYQTFCRNDILQAALSVCAYMRLAPSPWRAQHSKANLIRAVESALDGMARTTDNPGSELKDILLLSVVLNLVRARGSEENQKEIVKQGVLKAMMTCREHLASTVEQPLQQQQQQPQFVQDGVQVQDQMHASASQSQAPTQPDTQMAQPTPQHIFTPTAPAYPSASMAEIPYFLGDDPVLAAEFNNFMVNPFGFDDGSFGGFFGNV</sequence>
<feature type="region of interest" description="Disordered" evidence="7">
    <location>
        <begin position="689"/>
        <end position="742"/>
    </location>
</feature>
<evidence type="ECO:0000256" key="5">
    <source>
        <dbReference type="ARBA" id="ARBA00023163"/>
    </source>
</evidence>
<evidence type="ECO:0000313" key="10">
    <source>
        <dbReference type="Proteomes" id="UP000184356"/>
    </source>
</evidence>
<evidence type="ECO:0000256" key="6">
    <source>
        <dbReference type="ARBA" id="ARBA00023242"/>
    </source>
</evidence>
<dbReference type="Pfam" id="PF04082">
    <property type="entry name" value="Fungal_trans"/>
    <property type="match status" value="1"/>
</dbReference>
<dbReference type="PROSITE" id="PS00463">
    <property type="entry name" value="ZN2_CY6_FUNGAL_1"/>
    <property type="match status" value="1"/>
</dbReference>
<keyword evidence="10" id="KW-1185">Reference proteome</keyword>
<dbReference type="GeneID" id="63766973"/>
<dbReference type="EMBL" id="KV878584">
    <property type="protein sequence ID" value="OJJ61453.1"/>
    <property type="molecule type" value="Genomic_DNA"/>
</dbReference>
<dbReference type="PANTHER" id="PTHR31944:SF131">
    <property type="entry name" value="HEME-RESPONSIVE ZINC FINGER TRANSCRIPTION FACTOR HAP1"/>
    <property type="match status" value="1"/>
</dbReference>
<evidence type="ECO:0000256" key="2">
    <source>
        <dbReference type="ARBA" id="ARBA00022833"/>
    </source>
</evidence>
<dbReference type="AlphaFoldDB" id="A0A1L9TQ76"/>
<evidence type="ECO:0000259" key="8">
    <source>
        <dbReference type="PROSITE" id="PS50048"/>
    </source>
</evidence>
<dbReference type="Pfam" id="PF00172">
    <property type="entry name" value="Zn_clus"/>
    <property type="match status" value="1"/>
</dbReference>
<evidence type="ECO:0000256" key="7">
    <source>
        <dbReference type="SAM" id="MobiDB-lite"/>
    </source>
</evidence>
<dbReference type="STRING" id="1036612.A0A1L9TQ76"/>
<feature type="region of interest" description="Disordered" evidence="7">
    <location>
        <begin position="63"/>
        <end position="93"/>
    </location>
</feature>
<evidence type="ECO:0000313" key="9">
    <source>
        <dbReference type="EMBL" id="OJJ61453.1"/>
    </source>
</evidence>
<feature type="domain" description="Zn(2)-C6 fungal-type" evidence="8">
    <location>
        <begin position="25"/>
        <end position="56"/>
    </location>
</feature>
<keyword evidence="1" id="KW-0479">Metal-binding</keyword>
<dbReference type="InterPro" id="IPR001138">
    <property type="entry name" value="Zn2Cys6_DnaBD"/>
</dbReference>